<name>A0A830F5Q1_9EURY</name>
<reference evidence="4" key="2">
    <citation type="submission" date="2020-09" db="EMBL/GenBank/DDBJ databases">
        <authorList>
            <person name="Sun Q."/>
            <person name="Ohkuma M."/>
        </authorList>
    </citation>
    <scope>NUCLEOTIDE SEQUENCE</scope>
    <source>
        <strain evidence="4">JCM 19018</strain>
    </source>
</reference>
<dbReference type="EMBL" id="BMPD01000006">
    <property type="protein sequence ID" value="GGK77948.1"/>
    <property type="molecule type" value="Genomic_DNA"/>
</dbReference>
<keyword evidence="2" id="KW-0812">Transmembrane</keyword>
<dbReference type="Pfam" id="PF13194">
    <property type="entry name" value="DUF4010"/>
    <property type="match status" value="1"/>
</dbReference>
<feature type="transmembrane region" description="Helical" evidence="2">
    <location>
        <begin position="111"/>
        <end position="131"/>
    </location>
</feature>
<reference evidence="4" key="1">
    <citation type="journal article" date="2014" name="Int. J. Syst. Evol. Microbiol.">
        <title>Complete genome sequence of Corynebacterium casei LMG S-19264T (=DSM 44701T), isolated from a smear-ripened cheese.</title>
        <authorList>
            <consortium name="US DOE Joint Genome Institute (JGI-PGF)"/>
            <person name="Walter F."/>
            <person name="Albersmeier A."/>
            <person name="Kalinowski J."/>
            <person name="Ruckert C."/>
        </authorList>
    </citation>
    <scope>NUCLEOTIDE SEQUENCE</scope>
    <source>
        <strain evidence="4">JCM 19018</strain>
    </source>
</reference>
<feature type="transmembrane region" description="Helical" evidence="2">
    <location>
        <begin position="83"/>
        <end position="104"/>
    </location>
</feature>
<dbReference type="Proteomes" id="UP000614221">
    <property type="component" value="Unassembled WGS sequence"/>
</dbReference>
<dbReference type="PANTHER" id="PTHR10566">
    <property type="entry name" value="CHAPERONE-ACTIVITY OF BC1 COMPLEX CABC1 -RELATED"/>
    <property type="match status" value="1"/>
</dbReference>
<sequence>MLELGPAFIKVGQVLSTRPDIVPPVYADVFGTLQDEIPEGAGGDPKHVVAEELGDKLDQSTLEPVASGSLAYVYTADYQGGSFSIVVASIVMFPRALVEVAVVNPALLPRVVVPLGVMTGVGVLIAGIVYWQSTTESTVETDLKNPFRLRPALFSRSCSSCPSPQIPGSAIQASMQLRFSRGSLTSMRSRLR</sequence>
<dbReference type="InterPro" id="IPR025105">
    <property type="entry name" value="DUF4010"/>
</dbReference>
<proteinExistence type="inferred from homology"/>
<evidence type="ECO:0000256" key="1">
    <source>
        <dbReference type="ARBA" id="ARBA00009670"/>
    </source>
</evidence>
<keyword evidence="2" id="KW-1133">Transmembrane helix</keyword>
<organism evidence="4 5">
    <name type="scientific">Haloarcula sebkhae</name>
    <dbReference type="NCBI Taxonomy" id="932660"/>
    <lineage>
        <taxon>Archaea</taxon>
        <taxon>Methanobacteriati</taxon>
        <taxon>Methanobacteriota</taxon>
        <taxon>Stenosarchaea group</taxon>
        <taxon>Halobacteria</taxon>
        <taxon>Halobacteriales</taxon>
        <taxon>Haloarculaceae</taxon>
        <taxon>Haloarcula</taxon>
    </lineage>
</organism>
<dbReference type="PANTHER" id="PTHR10566:SF113">
    <property type="entry name" value="PROTEIN ACTIVITY OF BC1 COMPLEX KINASE 7, CHLOROPLASTIC"/>
    <property type="match status" value="1"/>
</dbReference>
<comment type="similarity">
    <text evidence="1">Belongs to the protein kinase superfamily. ADCK protein kinase family.</text>
</comment>
<evidence type="ECO:0000313" key="4">
    <source>
        <dbReference type="EMBL" id="GGK77948.1"/>
    </source>
</evidence>
<evidence type="ECO:0000313" key="5">
    <source>
        <dbReference type="Proteomes" id="UP000614221"/>
    </source>
</evidence>
<protein>
    <recommendedName>
        <fullName evidence="3">DUF4010 domain-containing protein</fullName>
    </recommendedName>
</protein>
<feature type="domain" description="DUF4010" evidence="3">
    <location>
        <begin position="83"/>
        <end position="153"/>
    </location>
</feature>
<evidence type="ECO:0000259" key="3">
    <source>
        <dbReference type="Pfam" id="PF13194"/>
    </source>
</evidence>
<dbReference type="InterPro" id="IPR050154">
    <property type="entry name" value="UbiB_kinase"/>
</dbReference>
<evidence type="ECO:0000256" key="2">
    <source>
        <dbReference type="SAM" id="Phobius"/>
    </source>
</evidence>
<comment type="caution">
    <text evidence="4">The sequence shown here is derived from an EMBL/GenBank/DDBJ whole genome shotgun (WGS) entry which is preliminary data.</text>
</comment>
<keyword evidence="2" id="KW-0472">Membrane</keyword>
<gene>
    <name evidence="4" type="ORF">GCM10009067_33050</name>
</gene>
<dbReference type="AlphaFoldDB" id="A0A830F5Q1"/>
<accession>A0A830F5Q1</accession>